<keyword evidence="4 7" id="KW-0808">Transferase</keyword>
<dbReference type="OrthoDB" id="9808633at2"/>
<sequence>MSGDWRAQEERGSPLALRIILWVALRLGRPAGRLLLYPITAYFLLLAPRARRHSRQYLRRVLGHPPRVRDVARHLHSFAAVILDRVFLLAGREQALDIRVHGAEIFHQALDSGDGAILLGAHLGSFEALRALAVGHHDFPVRVLMDADHNQVITRLLDSLNPEVAHSVIPLGRTDTLIRAREAVERGEMVGMLGDRVVENDRTVECEFLGDRAVFPMGPMLLATVLKVPVILCFGLYRGGNRYDIVFEHFADAIEAPRAQRDAVLQDWTCHYARRLEAHVRDAPWNWFNFYDFWHDD</sequence>
<reference evidence="7 8" key="1">
    <citation type="submission" date="2017-02" db="EMBL/GenBank/DDBJ databases">
        <title>Genomic diversity within the haloalkaliphilic genus Thioalkalivibrio.</title>
        <authorList>
            <person name="Ahn A.-C."/>
            <person name="Meier-Kolthoff J."/>
            <person name="Overmars L."/>
            <person name="Richter M."/>
            <person name="Woyke T."/>
            <person name="Sorokin D.Y."/>
            <person name="Muyzer G."/>
        </authorList>
    </citation>
    <scope>NUCLEOTIDE SEQUENCE [LARGE SCALE GENOMIC DNA]</scope>
    <source>
        <strain evidence="7 8">HL17</strain>
    </source>
</reference>
<evidence type="ECO:0000256" key="6">
    <source>
        <dbReference type="ARBA" id="ARBA00023315"/>
    </source>
</evidence>
<dbReference type="GO" id="GO:0005886">
    <property type="term" value="C:plasma membrane"/>
    <property type="evidence" value="ECO:0007669"/>
    <property type="project" value="UniProtKB-SubCell"/>
</dbReference>
<dbReference type="RefSeq" id="WP_077244355.1">
    <property type="nucleotide sequence ID" value="NZ_MUZR01000028.1"/>
</dbReference>
<dbReference type="GO" id="GO:0009247">
    <property type="term" value="P:glycolipid biosynthetic process"/>
    <property type="evidence" value="ECO:0007669"/>
    <property type="project" value="UniProtKB-ARBA"/>
</dbReference>
<evidence type="ECO:0000256" key="4">
    <source>
        <dbReference type="ARBA" id="ARBA00022679"/>
    </source>
</evidence>
<evidence type="ECO:0000313" key="8">
    <source>
        <dbReference type="Proteomes" id="UP000189177"/>
    </source>
</evidence>
<protein>
    <submittedName>
        <fullName evidence="7">Lipid A biosynthesis acyltransferase</fullName>
    </submittedName>
</protein>
<keyword evidence="3" id="KW-0997">Cell inner membrane</keyword>
<comment type="subcellular location">
    <subcellularLocation>
        <location evidence="1">Cell inner membrane</location>
    </subcellularLocation>
</comment>
<dbReference type="PANTHER" id="PTHR30606:SF9">
    <property type="entry name" value="LIPID A BIOSYNTHESIS LAUROYLTRANSFERASE"/>
    <property type="match status" value="1"/>
</dbReference>
<dbReference type="Proteomes" id="UP000189177">
    <property type="component" value="Unassembled WGS sequence"/>
</dbReference>
<dbReference type="STRING" id="252474.B1A74_08345"/>
<organism evidence="7 8">
    <name type="scientific">Thioalkalivibrio halophilus</name>
    <dbReference type="NCBI Taxonomy" id="252474"/>
    <lineage>
        <taxon>Bacteria</taxon>
        <taxon>Pseudomonadati</taxon>
        <taxon>Pseudomonadota</taxon>
        <taxon>Gammaproteobacteria</taxon>
        <taxon>Chromatiales</taxon>
        <taxon>Ectothiorhodospiraceae</taxon>
        <taxon>Thioalkalivibrio</taxon>
    </lineage>
</organism>
<dbReference type="InterPro" id="IPR014548">
    <property type="entry name" value="Ac_Trasf"/>
</dbReference>
<dbReference type="GO" id="GO:0016746">
    <property type="term" value="F:acyltransferase activity"/>
    <property type="evidence" value="ECO:0007669"/>
    <property type="project" value="UniProtKB-KW"/>
</dbReference>
<evidence type="ECO:0000256" key="1">
    <source>
        <dbReference type="ARBA" id="ARBA00004533"/>
    </source>
</evidence>
<dbReference type="Pfam" id="PF03279">
    <property type="entry name" value="Lip_A_acyltrans"/>
    <property type="match status" value="1"/>
</dbReference>
<dbReference type="InterPro" id="IPR004960">
    <property type="entry name" value="LipA_acyltrans"/>
</dbReference>
<dbReference type="AlphaFoldDB" id="A0A1V2ZY29"/>
<evidence type="ECO:0000313" key="7">
    <source>
        <dbReference type="EMBL" id="OOC09975.1"/>
    </source>
</evidence>
<comment type="caution">
    <text evidence="7">The sequence shown here is derived from an EMBL/GenBank/DDBJ whole genome shotgun (WGS) entry which is preliminary data.</text>
</comment>
<keyword evidence="8" id="KW-1185">Reference proteome</keyword>
<proteinExistence type="predicted"/>
<dbReference type="PANTHER" id="PTHR30606">
    <property type="entry name" value="LIPID A BIOSYNTHESIS LAUROYL ACYLTRANSFERASE"/>
    <property type="match status" value="1"/>
</dbReference>
<keyword evidence="5" id="KW-0472">Membrane</keyword>
<name>A0A1V2ZY29_9GAMM</name>
<gene>
    <name evidence="7" type="ORF">B1A74_08345</name>
</gene>
<keyword evidence="2" id="KW-1003">Cell membrane</keyword>
<dbReference type="EMBL" id="MUZR01000028">
    <property type="protein sequence ID" value="OOC09975.1"/>
    <property type="molecule type" value="Genomic_DNA"/>
</dbReference>
<evidence type="ECO:0000256" key="2">
    <source>
        <dbReference type="ARBA" id="ARBA00022475"/>
    </source>
</evidence>
<keyword evidence="6 7" id="KW-0012">Acyltransferase</keyword>
<dbReference type="CDD" id="cd07984">
    <property type="entry name" value="LPLAT_LABLAT-like"/>
    <property type="match status" value="1"/>
</dbReference>
<accession>A0A1V2ZY29</accession>
<evidence type="ECO:0000256" key="5">
    <source>
        <dbReference type="ARBA" id="ARBA00023136"/>
    </source>
</evidence>
<evidence type="ECO:0000256" key="3">
    <source>
        <dbReference type="ARBA" id="ARBA00022519"/>
    </source>
</evidence>
<dbReference type="PIRSF" id="PIRSF028561">
    <property type="entry name" value="Ac_Trasf"/>
    <property type="match status" value="1"/>
</dbReference>